<gene>
    <name evidence="2" type="ORF">J5474_00260</name>
</gene>
<dbReference type="Proteomes" id="UP000675940">
    <property type="component" value="Unassembled WGS sequence"/>
</dbReference>
<feature type="transmembrane region" description="Helical" evidence="1">
    <location>
        <begin position="30"/>
        <end position="51"/>
    </location>
</feature>
<keyword evidence="1" id="KW-1133">Transmembrane helix</keyword>
<dbReference type="PANTHER" id="PTHR34980">
    <property type="entry name" value="INNER MEMBRANE PROTEIN-RELATED-RELATED"/>
    <property type="match status" value="1"/>
</dbReference>
<dbReference type="EMBL" id="JAGISH010000001">
    <property type="protein sequence ID" value="MBP0480924.1"/>
    <property type="molecule type" value="Genomic_DNA"/>
</dbReference>
<evidence type="ECO:0000313" key="2">
    <source>
        <dbReference type="EMBL" id="MBP0480924.1"/>
    </source>
</evidence>
<organism evidence="2 3">
    <name type="scientific">Sagittula salina</name>
    <dbReference type="NCBI Taxonomy" id="2820268"/>
    <lineage>
        <taxon>Bacteria</taxon>
        <taxon>Pseudomonadati</taxon>
        <taxon>Pseudomonadota</taxon>
        <taxon>Alphaproteobacteria</taxon>
        <taxon>Rhodobacterales</taxon>
        <taxon>Roseobacteraceae</taxon>
        <taxon>Sagittula</taxon>
    </lineage>
</organism>
<evidence type="ECO:0000256" key="1">
    <source>
        <dbReference type="SAM" id="Phobius"/>
    </source>
</evidence>
<accession>A0A940MKA7</accession>
<dbReference type="AlphaFoldDB" id="A0A940MKA7"/>
<name>A0A940MKA7_9RHOB</name>
<protein>
    <submittedName>
        <fullName evidence="2">DUF805 domain-containing protein</fullName>
    </submittedName>
</protein>
<dbReference type="RefSeq" id="WP_209358347.1">
    <property type="nucleotide sequence ID" value="NZ_JAGISH010000001.1"/>
</dbReference>
<dbReference type="InterPro" id="IPR008523">
    <property type="entry name" value="DUF805"/>
</dbReference>
<feature type="transmembrane region" description="Helical" evidence="1">
    <location>
        <begin position="142"/>
        <end position="160"/>
    </location>
</feature>
<feature type="transmembrane region" description="Helical" evidence="1">
    <location>
        <begin position="97"/>
        <end position="122"/>
    </location>
</feature>
<reference evidence="2" key="1">
    <citation type="submission" date="2021-03" db="EMBL/GenBank/DDBJ databases">
        <title>Sagittula salina sp. nov. strain M10.9X isolated from the marine waste.</title>
        <authorList>
            <person name="Satari L."/>
            <person name="Molina-Menor E."/>
            <person name="Vidal-Verdu A."/>
            <person name="Pascual J."/>
            <person name="Pereto J."/>
            <person name="Porcar M."/>
        </authorList>
    </citation>
    <scope>NUCLEOTIDE SEQUENCE</scope>
    <source>
        <strain evidence="2">M10.9X</strain>
    </source>
</reference>
<proteinExistence type="predicted"/>
<keyword evidence="1" id="KW-0472">Membrane</keyword>
<keyword evidence="1" id="KW-0812">Transmembrane</keyword>
<evidence type="ECO:0000313" key="3">
    <source>
        <dbReference type="Proteomes" id="UP000675940"/>
    </source>
</evidence>
<comment type="caution">
    <text evidence="2">The sequence shown here is derived from an EMBL/GenBank/DDBJ whole genome shotgun (WGS) entry which is preliminary data.</text>
</comment>
<feature type="transmembrane region" description="Helical" evidence="1">
    <location>
        <begin position="63"/>
        <end position="85"/>
    </location>
</feature>
<dbReference type="Pfam" id="PF05656">
    <property type="entry name" value="DUF805"/>
    <property type="match status" value="1"/>
</dbReference>
<dbReference type="GO" id="GO:0005886">
    <property type="term" value="C:plasma membrane"/>
    <property type="evidence" value="ECO:0007669"/>
    <property type="project" value="TreeGrafter"/>
</dbReference>
<keyword evidence="3" id="KW-1185">Reference proteome</keyword>
<sequence>MRIWAGPVRSWARTWRKGLKIDGRSARAEYWWWLLLGAPFAFVLCRIYGLIDGVLVARGYFGLASVAEMIAAVLLAAWAVPMVTVSVRRFHDVGFSGWWVLVLDAGLFVAPLVVSAVMMAGVERETVVVAAYIGETRPGVLAVRWVIGLLFLVKSVIAALPGQRCANRWGPPPDPVSAVPGAK</sequence>